<dbReference type="EMBL" id="ABXV02000074">
    <property type="protein sequence ID" value="EFB70459.1"/>
    <property type="molecule type" value="Genomic_DNA"/>
</dbReference>
<dbReference type="HOGENOM" id="CLU_3121533_0_0_6"/>
<keyword evidence="2" id="KW-1185">Reference proteome</keyword>
<accession>D1P816</accession>
<dbReference type="Proteomes" id="UP000005512">
    <property type="component" value="Unassembled WGS sequence"/>
</dbReference>
<protein>
    <submittedName>
        <fullName evidence="1">Uncharacterized protein</fullName>
    </submittedName>
</protein>
<evidence type="ECO:0000313" key="2">
    <source>
        <dbReference type="Proteomes" id="UP000005512"/>
    </source>
</evidence>
<organism evidence="1 2">
    <name type="scientific">Providencia rustigianii DSM 4541</name>
    <dbReference type="NCBI Taxonomy" id="500637"/>
    <lineage>
        <taxon>Bacteria</taxon>
        <taxon>Pseudomonadati</taxon>
        <taxon>Pseudomonadota</taxon>
        <taxon>Gammaproteobacteria</taxon>
        <taxon>Enterobacterales</taxon>
        <taxon>Morganellaceae</taxon>
        <taxon>Providencia</taxon>
    </lineage>
</organism>
<dbReference type="AlphaFoldDB" id="D1P816"/>
<name>D1P816_9GAMM</name>
<sequence>MPTLTLRILRFLDAKQVCILRRALRFYRVINLHSFNGMSNDSNLVGKNEI</sequence>
<gene>
    <name evidence="1" type="ORF">PROVRUST_08397</name>
</gene>
<evidence type="ECO:0000313" key="1">
    <source>
        <dbReference type="EMBL" id="EFB70459.1"/>
    </source>
</evidence>
<comment type="caution">
    <text evidence="1">The sequence shown here is derived from an EMBL/GenBank/DDBJ whole genome shotgun (WGS) entry which is preliminary data.</text>
</comment>
<proteinExistence type="predicted"/>
<reference evidence="1" key="1">
    <citation type="submission" date="2009-12" db="EMBL/GenBank/DDBJ databases">
        <authorList>
            <person name="Weinstock G."/>
            <person name="Sodergren E."/>
            <person name="Clifton S."/>
            <person name="Fulton L."/>
            <person name="Fulton B."/>
            <person name="Courtney L."/>
            <person name="Fronick C."/>
            <person name="Harrison M."/>
            <person name="Strong C."/>
            <person name="Farmer C."/>
            <person name="Delahaunty K."/>
            <person name="Markovic C."/>
            <person name="Hall O."/>
            <person name="Minx P."/>
            <person name="Tomlinson C."/>
            <person name="Mitreva M."/>
            <person name="Nelson J."/>
            <person name="Hou S."/>
            <person name="Wollam A."/>
            <person name="Pepin K.H."/>
            <person name="Johnson M."/>
            <person name="Bhonagiri V."/>
            <person name="Nash W.E."/>
            <person name="Warren W."/>
            <person name="Chinwalla A."/>
            <person name="Mardis E.R."/>
            <person name="Wilson R.K."/>
        </authorList>
    </citation>
    <scope>NUCLEOTIDE SEQUENCE [LARGE SCALE GENOMIC DNA]</scope>
    <source>
        <strain evidence="1">DSM 4541</strain>
    </source>
</reference>